<dbReference type="SUPFAM" id="SSF52317">
    <property type="entry name" value="Class I glutamine amidotransferase-like"/>
    <property type="match status" value="1"/>
</dbReference>
<sequence length="234" mass="25629">MLFTAIFLLLLANFATLTHATTRSPQTSNRNATRSGKVKTLLLLAYGGEDMEIFITADVLTKTKEFDVTVAGVTGPEMVITGADVRCIPDQSLDSAMQKGPYDLIVLPGGLYGAPVLVASDKVGGFVRQHVARGGVVAAICGGNWALMKYGVFKGKRITSFPYFRMLMRQFDVRKEWKIVDEDRVLVDGKLISSQGPATTAEFSFAIVEYFLGKPHAELLANFFLFKNDLFSLS</sequence>
<dbReference type="Pfam" id="PF01965">
    <property type="entry name" value="DJ-1_PfpI"/>
    <property type="match status" value="1"/>
</dbReference>
<dbReference type="GO" id="GO:0005634">
    <property type="term" value="C:nucleus"/>
    <property type="evidence" value="ECO:0007669"/>
    <property type="project" value="TreeGrafter"/>
</dbReference>
<dbReference type="PANTHER" id="PTHR48094:SF12">
    <property type="entry name" value="PARKINSON DISEASE PROTEIN 7 HOMOLOG"/>
    <property type="match status" value="1"/>
</dbReference>
<dbReference type="Proteomes" id="UP000494165">
    <property type="component" value="Unassembled WGS sequence"/>
</dbReference>
<proteinExistence type="predicted"/>
<dbReference type="GO" id="GO:0006979">
    <property type="term" value="P:response to oxidative stress"/>
    <property type="evidence" value="ECO:0007669"/>
    <property type="project" value="TreeGrafter"/>
</dbReference>
<dbReference type="CDD" id="cd03135">
    <property type="entry name" value="GATase1_DJ-1"/>
    <property type="match status" value="1"/>
</dbReference>
<evidence type="ECO:0000313" key="4">
    <source>
        <dbReference type="Proteomes" id="UP000494165"/>
    </source>
</evidence>
<dbReference type="InterPro" id="IPR050325">
    <property type="entry name" value="Prot/Nucl_acid_deglycase"/>
</dbReference>
<dbReference type="GO" id="GO:0005739">
    <property type="term" value="C:mitochondrion"/>
    <property type="evidence" value="ECO:0007669"/>
    <property type="project" value="TreeGrafter"/>
</dbReference>
<feature type="signal peptide" evidence="1">
    <location>
        <begin position="1"/>
        <end position="20"/>
    </location>
</feature>
<feature type="chain" id="PRO_5035874259" description="DJ-1/PfpI domain-containing protein" evidence="1">
    <location>
        <begin position="21"/>
        <end position="234"/>
    </location>
</feature>
<dbReference type="GO" id="GO:0046295">
    <property type="term" value="P:glycolate biosynthetic process"/>
    <property type="evidence" value="ECO:0007669"/>
    <property type="project" value="TreeGrafter"/>
</dbReference>
<keyword evidence="1" id="KW-0732">Signal</keyword>
<comment type="caution">
    <text evidence="3">The sequence shown here is derived from an EMBL/GenBank/DDBJ whole genome shotgun (WGS) entry which is preliminary data.</text>
</comment>
<dbReference type="EMBL" id="CADEPI010000145">
    <property type="protein sequence ID" value="CAB3377472.1"/>
    <property type="molecule type" value="Genomic_DNA"/>
</dbReference>
<dbReference type="InterPro" id="IPR002818">
    <property type="entry name" value="DJ-1/PfpI"/>
</dbReference>
<accession>A0A8S1D390</accession>
<evidence type="ECO:0000256" key="1">
    <source>
        <dbReference type="SAM" id="SignalP"/>
    </source>
</evidence>
<dbReference type="Gene3D" id="3.40.50.880">
    <property type="match status" value="1"/>
</dbReference>
<organism evidence="3 4">
    <name type="scientific">Cloeon dipterum</name>
    <dbReference type="NCBI Taxonomy" id="197152"/>
    <lineage>
        <taxon>Eukaryota</taxon>
        <taxon>Metazoa</taxon>
        <taxon>Ecdysozoa</taxon>
        <taxon>Arthropoda</taxon>
        <taxon>Hexapoda</taxon>
        <taxon>Insecta</taxon>
        <taxon>Pterygota</taxon>
        <taxon>Palaeoptera</taxon>
        <taxon>Ephemeroptera</taxon>
        <taxon>Pisciforma</taxon>
        <taxon>Baetidae</taxon>
        <taxon>Cloeon</taxon>
    </lineage>
</organism>
<dbReference type="InterPro" id="IPR029062">
    <property type="entry name" value="Class_I_gatase-like"/>
</dbReference>
<gene>
    <name evidence="3" type="ORF">CLODIP_2_CD15570</name>
</gene>
<name>A0A8S1D390_9INSE</name>
<evidence type="ECO:0000313" key="3">
    <source>
        <dbReference type="EMBL" id="CAB3377472.1"/>
    </source>
</evidence>
<dbReference type="AlphaFoldDB" id="A0A8S1D390"/>
<evidence type="ECO:0000259" key="2">
    <source>
        <dbReference type="Pfam" id="PF01965"/>
    </source>
</evidence>
<reference evidence="3 4" key="1">
    <citation type="submission" date="2020-04" db="EMBL/GenBank/DDBJ databases">
        <authorList>
            <person name="Alioto T."/>
            <person name="Alioto T."/>
            <person name="Gomez Garrido J."/>
        </authorList>
    </citation>
    <scope>NUCLEOTIDE SEQUENCE [LARGE SCALE GENOMIC DNA]</scope>
</reference>
<dbReference type="OrthoDB" id="543156at2759"/>
<dbReference type="PANTHER" id="PTHR48094">
    <property type="entry name" value="PROTEIN/NUCLEIC ACID DEGLYCASE DJ-1-RELATED"/>
    <property type="match status" value="1"/>
</dbReference>
<dbReference type="GO" id="GO:1903189">
    <property type="term" value="P:glyoxal metabolic process"/>
    <property type="evidence" value="ECO:0007669"/>
    <property type="project" value="TreeGrafter"/>
</dbReference>
<protein>
    <recommendedName>
        <fullName evidence="2">DJ-1/PfpI domain-containing protein</fullName>
    </recommendedName>
</protein>
<keyword evidence="4" id="KW-1185">Reference proteome</keyword>
<feature type="domain" description="DJ-1/PfpI" evidence="2">
    <location>
        <begin position="39"/>
        <end position="209"/>
    </location>
</feature>